<gene>
    <name evidence="2" type="ORF">HYG81_11155</name>
</gene>
<dbReference type="SUPFAM" id="SSF53597">
    <property type="entry name" value="Dihydrofolate reductase-like"/>
    <property type="match status" value="1"/>
</dbReference>
<evidence type="ECO:0000313" key="2">
    <source>
        <dbReference type="EMBL" id="QLK24677.1"/>
    </source>
</evidence>
<dbReference type="GeneID" id="56143770"/>
<evidence type="ECO:0000313" key="3">
    <source>
        <dbReference type="Proteomes" id="UP000510869"/>
    </source>
</evidence>
<dbReference type="PANTHER" id="PTHR38011:SF2">
    <property type="entry name" value="BIFUNCTIONAL DEAMINASE-REDUCTASE DOMAIN PROTEIN"/>
    <property type="match status" value="1"/>
</dbReference>
<dbReference type="Proteomes" id="UP000510869">
    <property type="component" value="Chromosome"/>
</dbReference>
<dbReference type="Pfam" id="PF01872">
    <property type="entry name" value="RibD_C"/>
    <property type="match status" value="1"/>
</dbReference>
<dbReference type="OrthoDB" id="7348at2157"/>
<feature type="domain" description="Bacterial bifunctional deaminase-reductase C-terminal" evidence="1">
    <location>
        <begin position="13"/>
        <end position="196"/>
    </location>
</feature>
<proteinExistence type="predicted"/>
<evidence type="ECO:0000259" key="1">
    <source>
        <dbReference type="Pfam" id="PF01872"/>
    </source>
</evidence>
<dbReference type="AlphaFoldDB" id="A0A7D6CMC7"/>
<dbReference type="EMBL" id="CP059154">
    <property type="protein sequence ID" value="QLK24677.1"/>
    <property type="molecule type" value="Genomic_DNA"/>
</dbReference>
<accession>A0A7D6CMC7</accession>
<dbReference type="InterPro" id="IPR002734">
    <property type="entry name" value="RibDG_C"/>
</dbReference>
<dbReference type="InterPro" id="IPR050765">
    <property type="entry name" value="Riboflavin_Biosynth_HTPR"/>
</dbReference>
<protein>
    <submittedName>
        <fullName evidence="2">Dihydrofolate reductase family protein</fullName>
    </submittedName>
</protein>
<dbReference type="Gene3D" id="3.40.430.10">
    <property type="entry name" value="Dihydrofolate Reductase, subunit A"/>
    <property type="match status" value="1"/>
</dbReference>
<dbReference type="RefSeq" id="WP_180839758.1">
    <property type="nucleotide sequence ID" value="NZ_CP059154.1"/>
</dbReference>
<dbReference type="InterPro" id="IPR024072">
    <property type="entry name" value="DHFR-like_dom_sf"/>
</dbReference>
<dbReference type="GO" id="GO:0008703">
    <property type="term" value="F:5-amino-6-(5-phosphoribosylamino)uracil reductase activity"/>
    <property type="evidence" value="ECO:0007669"/>
    <property type="project" value="InterPro"/>
</dbReference>
<name>A0A7D6CMC7_9EURY</name>
<organism evidence="2 3">
    <name type="scientific">Natrinema zhouii</name>
    <dbReference type="NCBI Taxonomy" id="1710539"/>
    <lineage>
        <taxon>Archaea</taxon>
        <taxon>Methanobacteriati</taxon>
        <taxon>Methanobacteriota</taxon>
        <taxon>Stenosarchaea group</taxon>
        <taxon>Halobacteria</taxon>
        <taxon>Halobacteriales</taxon>
        <taxon>Natrialbaceae</taxon>
        <taxon>Natrinema</taxon>
    </lineage>
</organism>
<keyword evidence="3" id="KW-1185">Reference proteome</keyword>
<dbReference type="KEGG" id="nay:HYG81_11155"/>
<reference evidence="2 3" key="1">
    <citation type="submission" date="2020-07" db="EMBL/GenBank/DDBJ databases">
        <title>Natrinema (YPL30) sp. nov. and Haloterrigena xxxxxx (YPL8) sp. nov., isolated from a salt mine.</title>
        <authorList>
            <person name="Cui H."/>
        </authorList>
    </citation>
    <scope>NUCLEOTIDE SEQUENCE [LARGE SCALE GENOMIC DNA]</scope>
    <source>
        <strain evidence="2 3">YPL13</strain>
    </source>
</reference>
<dbReference type="GO" id="GO:0009231">
    <property type="term" value="P:riboflavin biosynthetic process"/>
    <property type="evidence" value="ECO:0007669"/>
    <property type="project" value="InterPro"/>
</dbReference>
<dbReference type="PANTHER" id="PTHR38011">
    <property type="entry name" value="DIHYDROFOLATE REDUCTASE FAMILY PROTEIN (AFU_ORTHOLOGUE AFUA_8G06820)"/>
    <property type="match status" value="1"/>
</dbReference>
<sequence>MGTSSSEETSGKLVVGTFLTLDGVMQSPGGADEDRDGGFERGGWSVNYWDETMGEMMNDQFAEADALLLGRKTYEIFAAHWPNVDTADDPVAAKLNGMPKYVASRTLDAVTWNNSTLLSDGVAEAIADLKEEREDVMMVQGSHDLIQTLLAHDLVDEFWLWIFPVVVGDGKRLFGDETIPAALELMSVETSSTGVQMLRYDRAGEIDYGSFALDDVAV</sequence>